<dbReference type="GO" id="GO:0005829">
    <property type="term" value="C:cytosol"/>
    <property type="evidence" value="ECO:0007669"/>
    <property type="project" value="TreeGrafter"/>
</dbReference>
<protein>
    <submittedName>
        <fullName evidence="6">tRNA/rRNA methyltransferase (SpoU)</fullName>
    </submittedName>
</protein>
<reference evidence="6 7" key="1">
    <citation type="journal article" date="2010" name="Stand. Genomic Sci.">
        <title>Complete genome sequence of Ignisphaera aggregans type strain (AQ1.S1).</title>
        <authorList>
            <person name="Goker M."/>
            <person name="Held B."/>
            <person name="Lapidus A."/>
            <person name="Nolan M."/>
            <person name="Spring S."/>
            <person name="Yasawong M."/>
            <person name="Lucas S."/>
            <person name="Glavina Del Rio T."/>
            <person name="Tice H."/>
            <person name="Cheng J.F."/>
            <person name="Goodwin L."/>
            <person name="Tapia R."/>
            <person name="Pitluck S."/>
            <person name="Liolios K."/>
            <person name="Ivanova N."/>
            <person name="Mavromatis K."/>
            <person name="Mikhailova N."/>
            <person name="Pati A."/>
            <person name="Chen A."/>
            <person name="Palaniappan K."/>
            <person name="Brambilla E."/>
            <person name="Land M."/>
            <person name="Hauser L."/>
            <person name="Chang Y.J."/>
            <person name="Jeffries C.D."/>
            <person name="Brettin T."/>
            <person name="Detter J.C."/>
            <person name="Han C."/>
            <person name="Rohde M."/>
            <person name="Sikorski J."/>
            <person name="Woyke T."/>
            <person name="Bristow J."/>
            <person name="Eisen J.A."/>
            <person name="Markowitz V."/>
            <person name="Hugenholtz P."/>
            <person name="Kyrpides N.C."/>
            <person name="Klenk H.P."/>
        </authorList>
    </citation>
    <scope>NUCLEOTIDE SEQUENCE [LARGE SCALE GENOMIC DNA]</scope>
    <source>
        <strain evidence="7">DSM 17230 / JCM 13409 / AQ1.S1</strain>
    </source>
</reference>
<evidence type="ECO:0000256" key="3">
    <source>
        <dbReference type="ARBA" id="ARBA00022679"/>
    </source>
</evidence>
<dbReference type="SUPFAM" id="SSF75217">
    <property type="entry name" value="alpha/beta knot"/>
    <property type="match status" value="1"/>
</dbReference>
<dbReference type="InterPro" id="IPR029028">
    <property type="entry name" value="Alpha/beta_knot_MTases"/>
</dbReference>
<evidence type="ECO:0000256" key="4">
    <source>
        <dbReference type="ARBA" id="ARBA00022691"/>
    </source>
</evidence>
<dbReference type="EMBL" id="CP002098">
    <property type="protein sequence ID" value="ADM27860.1"/>
    <property type="molecule type" value="Genomic_DNA"/>
</dbReference>
<comment type="similarity">
    <text evidence="1">Belongs to the class IV-like SAM-binding methyltransferase superfamily. RNA methyltransferase TrmH family.</text>
</comment>
<evidence type="ECO:0000256" key="1">
    <source>
        <dbReference type="ARBA" id="ARBA00007228"/>
    </source>
</evidence>
<evidence type="ECO:0000313" key="7">
    <source>
        <dbReference type="Proteomes" id="UP000001304"/>
    </source>
</evidence>
<dbReference type="InterPro" id="IPR029026">
    <property type="entry name" value="tRNA_m1G_MTases_N"/>
</dbReference>
<proteinExistence type="inferred from homology"/>
<sequence length="237" mass="26960">MIRVILVGTEGEINLGFIVRLCRNFDVDELILVKPQIDPFSDEVRRFAANGAIYIDSGKVKIYENLDDALRGIGISGCTSSVIDVDGGDIVRKAIELEEFANIASKYSSIAVVFGRESVGLTREEISKCDFLVHIASNPEYPVLNLSHAVAITLYMLYKVLRKHSLFDRIEPAQENELRILEKYIDEIVNIVASDEKQRESFSLVFKRFIRRTTLSRAEVGLLTTFIRRIYNKIRVR</sequence>
<dbReference type="Pfam" id="PF00588">
    <property type="entry name" value="SpoU_methylase"/>
    <property type="match status" value="1"/>
</dbReference>
<dbReference type="PIRSF" id="PIRSF004808">
    <property type="entry name" value="LasT"/>
    <property type="match status" value="1"/>
</dbReference>
<evidence type="ECO:0000256" key="2">
    <source>
        <dbReference type="ARBA" id="ARBA00022603"/>
    </source>
</evidence>
<gene>
    <name evidence="6" type="ordered locus">Igag_1046</name>
</gene>
<keyword evidence="4" id="KW-0949">S-adenosyl-L-methionine</keyword>
<name>E0SNR4_IGNAA</name>
<dbReference type="Gene3D" id="3.40.1280.10">
    <property type="match status" value="1"/>
</dbReference>
<dbReference type="GO" id="GO:0008173">
    <property type="term" value="F:RNA methyltransferase activity"/>
    <property type="evidence" value="ECO:0007669"/>
    <property type="project" value="InterPro"/>
</dbReference>
<keyword evidence="2 6" id="KW-0489">Methyltransferase</keyword>
<dbReference type="GO" id="GO:0003723">
    <property type="term" value="F:RNA binding"/>
    <property type="evidence" value="ECO:0007669"/>
    <property type="project" value="InterPro"/>
</dbReference>
<dbReference type="Proteomes" id="UP000001304">
    <property type="component" value="Chromosome"/>
</dbReference>
<dbReference type="InterPro" id="IPR004384">
    <property type="entry name" value="RNA_MeTrfase_TrmJ/LasT"/>
</dbReference>
<dbReference type="KEGG" id="iag:Igag_1046"/>
<accession>E0SNR4</accession>
<dbReference type="STRING" id="583356.Igag_1046"/>
<dbReference type="InterPro" id="IPR001537">
    <property type="entry name" value="SpoU_MeTrfase"/>
</dbReference>
<dbReference type="AlphaFoldDB" id="E0SNR4"/>
<evidence type="ECO:0000313" key="6">
    <source>
        <dbReference type="EMBL" id="ADM27860.1"/>
    </source>
</evidence>
<dbReference type="PANTHER" id="PTHR42786:SF2">
    <property type="entry name" value="TRNA (CYTIDINE_URIDINE-2'-O-)-METHYLTRANSFERASE TRMJ"/>
    <property type="match status" value="1"/>
</dbReference>
<dbReference type="CDD" id="cd18093">
    <property type="entry name" value="SpoU-like_TrmJ"/>
    <property type="match status" value="1"/>
</dbReference>
<dbReference type="GO" id="GO:0002128">
    <property type="term" value="P:tRNA nucleoside ribose methylation"/>
    <property type="evidence" value="ECO:0007669"/>
    <property type="project" value="TreeGrafter"/>
</dbReference>
<dbReference type="BioCyc" id="IAGG583356:GHAH-1028-MONOMER"/>
<dbReference type="HOGENOM" id="CLU_056931_3_0_2"/>
<keyword evidence="7" id="KW-1185">Reference proteome</keyword>
<organism evidence="6 7">
    <name type="scientific">Ignisphaera aggregans (strain DSM 17230 / JCM 13409 / AQ1.S1)</name>
    <dbReference type="NCBI Taxonomy" id="583356"/>
    <lineage>
        <taxon>Archaea</taxon>
        <taxon>Thermoproteota</taxon>
        <taxon>Thermoprotei</taxon>
        <taxon>Desulfurococcales</taxon>
        <taxon>Desulfurococcaceae</taxon>
        <taxon>Ignisphaera</taxon>
    </lineage>
</organism>
<keyword evidence="3 6" id="KW-0808">Transferase</keyword>
<feature type="domain" description="tRNA/rRNA methyltransferase SpoU type" evidence="5">
    <location>
        <begin position="2"/>
        <end position="155"/>
    </location>
</feature>
<dbReference type="PANTHER" id="PTHR42786">
    <property type="entry name" value="TRNA/RRNA METHYLTRANSFERASE"/>
    <property type="match status" value="1"/>
</dbReference>
<evidence type="ECO:0000259" key="5">
    <source>
        <dbReference type="Pfam" id="PF00588"/>
    </source>
</evidence>